<dbReference type="RefSeq" id="WP_229743242.1">
    <property type="nucleotide sequence ID" value="NZ_BMEW01000002.1"/>
</dbReference>
<keyword evidence="2" id="KW-1185">Reference proteome</keyword>
<evidence type="ECO:0000313" key="1">
    <source>
        <dbReference type="EMBL" id="APX25636.1"/>
    </source>
</evidence>
<organism evidence="1 2">
    <name type="scientific">Salipiger profundus</name>
    <dbReference type="NCBI Taxonomy" id="1229727"/>
    <lineage>
        <taxon>Bacteria</taxon>
        <taxon>Pseudomonadati</taxon>
        <taxon>Pseudomonadota</taxon>
        <taxon>Alphaproteobacteria</taxon>
        <taxon>Rhodobacterales</taxon>
        <taxon>Roseobacteraceae</taxon>
        <taxon>Salipiger</taxon>
    </lineage>
</organism>
<protein>
    <submittedName>
        <fullName evidence="1">Heavy-metal resistance</fullName>
    </submittedName>
</protein>
<evidence type="ECO:0000313" key="2">
    <source>
        <dbReference type="Proteomes" id="UP000186559"/>
    </source>
</evidence>
<dbReference type="Proteomes" id="UP000186559">
    <property type="component" value="Chromosome"/>
</dbReference>
<sequence length="158" mass="18008">MRILLLVSLAANLAVVGLVAGMLLLGPDHPHRRPPQGHDFVFPYTRAFSEDQRHELGRRLRGAFDEDRAERRSEQREGGYLDGYRAALGMLRADPFDAEAFRATLADQGAAARRRQEVGQQVFMDYVEAMSVDERRAYAERLEAEIGRMAERFDHARH</sequence>
<dbReference type="Pfam" id="PF13801">
    <property type="entry name" value="Metal_resist"/>
    <property type="match status" value="1"/>
</dbReference>
<dbReference type="KEGG" id="tpro:Ga0080559_TMP4840"/>
<dbReference type="EMBL" id="CP014796">
    <property type="protein sequence ID" value="APX25636.1"/>
    <property type="molecule type" value="Genomic_DNA"/>
</dbReference>
<dbReference type="AlphaFoldDB" id="A0A1U7DC39"/>
<dbReference type="STRING" id="1229727.Ga0080559_TMP4840"/>
<name>A0A1U7DC39_9RHOB</name>
<accession>A0A1U7DC39</accession>
<proteinExistence type="predicted"/>
<gene>
    <name evidence="1" type="ORF">Ga0080559_TMP4840</name>
</gene>
<reference evidence="1 2" key="1">
    <citation type="submission" date="2016-03" db="EMBL/GenBank/DDBJ databases">
        <title>Deep-sea bacteria in the southern Pacific.</title>
        <authorList>
            <person name="Tang K."/>
        </authorList>
    </citation>
    <scope>NUCLEOTIDE SEQUENCE [LARGE SCALE GENOMIC DNA]</scope>
    <source>
        <strain evidence="1 2">JLT2016</strain>
    </source>
</reference>
<dbReference type="InterPro" id="IPR025961">
    <property type="entry name" value="Metal_resist"/>
</dbReference>